<sequence length="202" mass="22667">MTQVAPVYRVRSQEIWDLARDDYLAGEPARIVCRRYDLGLSAFRIRARKAKWRREDQDDPDLYDPALELEAVEDLAFSDMADTARRRLQLALMDGEATEAQRWLRIFETLSSMAAQTGDVHTLHSDFPPQPSDGTDAPAPRPSTDDAGSGPGEVHELHRDLSSDALSRSGAPLNRAERRRLRRAQRRTPPSASHESHASQGP</sequence>
<feature type="compositionally biased region" description="Basic and acidic residues" evidence="1">
    <location>
        <begin position="153"/>
        <end position="162"/>
    </location>
</feature>
<dbReference type="RefSeq" id="WP_184279212.1">
    <property type="nucleotide sequence ID" value="NZ_JACHLJ010000002.1"/>
</dbReference>
<dbReference type="AlphaFoldDB" id="A0A7W9FUB4"/>
<proteinExistence type="predicted"/>
<evidence type="ECO:0000256" key="1">
    <source>
        <dbReference type="SAM" id="MobiDB-lite"/>
    </source>
</evidence>
<feature type="compositionally biased region" description="Basic residues" evidence="1">
    <location>
        <begin position="177"/>
        <end position="186"/>
    </location>
</feature>
<name>A0A7W9FUB4_BREVE</name>
<dbReference type="EMBL" id="JACHLJ010000002">
    <property type="protein sequence ID" value="MBB5771720.1"/>
    <property type="molecule type" value="Genomic_DNA"/>
</dbReference>
<reference evidence="2 3" key="1">
    <citation type="submission" date="2020-08" db="EMBL/GenBank/DDBJ databases">
        <title>Functional genomics of gut bacteria from endangered species of beetles.</title>
        <authorList>
            <person name="Carlos-Shanley C."/>
        </authorList>
    </citation>
    <scope>NUCLEOTIDE SEQUENCE [LARGE SCALE GENOMIC DNA]</scope>
    <source>
        <strain evidence="2 3">S00192</strain>
    </source>
</reference>
<gene>
    <name evidence="2" type="ORF">HNP47_001724</name>
</gene>
<feature type="region of interest" description="Disordered" evidence="1">
    <location>
        <begin position="121"/>
        <end position="202"/>
    </location>
</feature>
<dbReference type="Proteomes" id="UP000556201">
    <property type="component" value="Unassembled WGS sequence"/>
</dbReference>
<accession>A0A7W9FUB4</accession>
<protein>
    <submittedName>
        <fullName evidence="2">Uncharacterized protein</fullName>
    </submittedName>
</protein>
<evidence type="ECO:0000313" key="2">
    <source>
        <dbReference type="EMBL" id="MBB5771720.1"/>
    </source>
</evidence>
<comment type="caution">
    <text evidence="2">The sequence shown here is derived from an EMBL/GenBank/DDBJ whole genome shotgun (WGS) entry which is preliminary data.</text>
</comment>
<organism evidence="2 3">
    <name type="scientific">Brevundimonas vesicularis</name>
    <name type="common">Pseudomonas vesicularis</name>
    <dbReference type="NCBI Taxonomy" id="41276"/>
    <lineage>
        <taxon>Bacteria</taxon>
        <taxon>Pseudomonadati</taxon>
        <taxon>Pseudomonadota</taxon>
        <taxon>Alphaproteobacteria</taxon>
        <taxon>Caulobacterales</taxon>
        <taxon>Caulobacteraceae</taxon>
        <taxon>Brevundimonas</taxon>
    </lineage>
</organism>
<feature type="compositionally biased region" description="Polar residues" evidence="1">
    <location>
        <begin position="188"/>
        <end position="202"/>
    </location>
</feature>
<evidence type="ECO:0000313" key="3">
    <source>
        <dbReference type="Proteomes" id="UP000556201"/>
    </source>
</evidence>